<proteinExistence type="inferred from homology"/>
<dbReference type="VEuPathDB" id="TriTrypDB:C4B63_89g54"/>
<gene>
    <name evidence="9" type="ORF">C4B63_89g54</name>
</gene>
<protein>
    <recommendedName>
        <fullName evidence="11">Transmembrane protein</fullName>
    </recommendedName>
</protein>
<dbReference type="Pfam" id="PF06105">
    <property type="entry name" value="Aph-1"/>
    <property type="match status" value="1"/>
</dbReference>
<dbReference type="GO" id="GO:0007219">
    <property type="term" value="P:Notch signaling pathway"/>
    <property type="evidence" value="ECO:0007669"/>
    <property type="project" value="UniProtKB-KW"/>
</dbReference>
<comment type="subcellular location">
    <subcellularLocation>
        <location evidence="1">Membrane</location>
        <topology evidence="1">Multi-pass membrane protein</topology>
    </subcellularLocation>
</comment>
<feature type="region of interest" description="Disordered" evidence="7">
    <location>
        <begin position="217"/>
        <end position="241"/>
    </location>
</feature>
<keyword evidence="3 8" id="KW-0812">Transmembrane</keyword>
<dbReference type="GO" id="GO:0016485">
    <property type="term" value="P:protein processing"/>
    <property type="evidence" value="ECO:0007669"/>
    <property type="project" value="InterPro"/>
</dbReference>
<keyword evidence="4" id="KW-0914">Notch signaling pathway</keyword>
<dbReference type="VEuPathDB" id="TriTrypDB:ECC02_002388"/>
<dbReference type="VEuPathDB" id="TriTrypDB:TcCLB.507603.130"/>
<accession>A0A2V2UU22</accession>
<feature type="transmembrane region" description="Helical" evidence="8">
    <location>
        <begin position="105"/>
        <end position="125"/>
    </location>
</feature>
<feature type="transmembrane region" description="Helical" evidence="8">
    <location>
        <begin position="325"/>
        <end position="347"/>
    </location>
</feature>
<sequence>MYLTGMLGCGLLLYAPLLIASFAAIATHPQLLLLALSVVLVALFVPFISGVLYLVMKPVALLPLLILVDVTITEFLRVWLLFTLYRVESVTRSYGQLIVASPMRFALVSAAVGCGFGAISVLRGAGTLFDSTQRMTFYTRGTTAYDLNVCPRLPLLMHSTLQAFLLLLCQVAWAVMTGQAVTALQKLQQPQKAWRRLLLFYRVNTSKKKLPAVDELEPLRGSPDTQINVDTPPQQKKREEAPPLVTHISEDEEPHRVCPREWVDNTEQREKEGDGDGEERGEFVCFIKTPQVAMKDDGGSQPLLPPREQEETQLPEPTLLRSKPLLAVASLLAPFLLHLLFAMFSLFNSGAYNKATQKEVPRRGCVISLPLQASVTAISLLWMAGIIHAERARVAC</sequence>
<dbReference type="VEuPathDB" id="TriTrypDB:TcG_06107"/>
<evidence type="ECO:0000256" key="4">
    <source>
        <dbReference type="ARBA" id="ARBA00022976"/>
    </source>
</evidence>
<dbReference type="EMBL" id="PRFA01000089">
    <property type="protein sequence ID" value="PWU87560.1"/>
    <property type="molecule type" value="Genomic_DNA"/>
</dbReference>
<evidence type="ECO:0000256" key="6">
    <source>
        <dbReference type="ARBA" id="ARBA00023136"/>
    </source>
</evidence>
<keyword evidence="6 8" id="KW-0472">Membrane</keyword>
<dbReference type="InterPro" id="IPR009294">
    <property type="entry name" value="Aph-1"/>
</dbReference>
<evidence type="ECO:0000313" key="10">
    <source>
        <dbReference type="Proteomes" id="UP000246121"/>
    </source>
</evidence>
<dbReference type="VEuPathDB" id="TriTrypDB:TcBrA4_0068330"/>
<feature type="transmembrane region" description="Helical" evidence="8">
    <location>
        <begin position="62"/>
        <end position="85"/>
    </location>
</feature>
<name>A0A2V2UU22_TRYCR</name>
<comment type="similarity">
    <text evidence="2">Belongs to the APH-1 family.</text>
</comment>
<evidence type="ECO:0000256" key="3">
    <source>
        <dbReference type="ARBA" id="ARBA00022692"/>
    </source>
</evidence>
<keyword evidence="5 8" id="KW-1133">Transmembrane helix</keyword>
<dbReference type="VEuPathDB" id="TriTrypDB:TCDM_05865"/>
<feature type="transmembrane region" description="Helical" evidence="8">
    <location>
        <begin position="367"/>
        <end position="387"/>
    </location>
</feature>
<dbReference type="AlphaFoldDB" id="A0A2V2UU22"/>
<feature type="compositionally biased region" description="Polar residues" evidence="7">
    <location>
        <begin position="223"/>
        <end position="234"/>
    </location>
</feature>
<evidence type="ECO:0008006" key="11">
    <source>
        <dbReference type="Google" id="ProtNLM"/>
    </source>
</evidence>
<dbReference type="VEuPathDB" id="TriTrypDB:Tc_MARK_5738"/>
<evidence type="ECO:0000256" key="1">
    <source>
        <dbReference type="ARBA" id="ARBA00004141"/>
    </source>
</evidence>
<feature type="region of interest" description="Disordered" evidence="7">
    <location>
        <begin position="294"/>
        <end position="315"/>
    </location>
</feature>
<dbReference type="PANTHER" id="PTHR12889">
    <property type="entry name" value="GAMMA-SECRETASE SUBUNIT APH-1"/>
    <property type="match status" value="1"/>
</dbReference>
<dbReference type="VEuPathDB" id="TriTrypDB:TCSYLVIO_006991"/>
<dbReference type="VEuPathDB" id="TriTrypDB:TcCLB.509429.200"/>
<dbReference type="GO" id="GO:0016020">
    <property type="term" value="C:membrane"/>
    <property type="evidence" value="ECO:0007669"/>
    <property type="project" value="UniProtKB-SubCell"/>
</dbReference>
<evidence type="ECO:0000313" key="9">
    <source>
        <dbReference type="EMBL" id="PWU87560.1"/>
    </source>
</evidence>
<evidence type="ECO:0000256" key="7">
    <source>
        <dbReference type="SAM" id="MobiDB-lite"/>
    </source>
</evidence>
<comment type="caution">
    <text evidence="9">The sequence shown here is derived from an EMBL/GenBank/DDBJ whole genome shotgun (WGS) entry which is preliminary data.</text>
</comment>
<dbReference type="VEuPathDB" id="TriTrypDB:TcCL_NonESM02585"/>
<feature type="transmembrane region" description="Helical" evidence="8">
    <location>
        <begin position="33"/>
        <end position="55"/>
    </location>
</feature>
<evidence type="ECO:0000256" key="2">
    <source>
        <dbReference type="ARBA" id="ARBA00005577"/>
    </source>
</evidence>
<reference evidence="9 10" key="1">
    <citation type="journal article" date="2018" name="Microb. Genom.">
        <title>Expanding an expanded genome: long-read sequencing of Trypanosoma cruzi.</title>
        <authorList>
            <person name="Berna L."/>
            <person name="Rodriguez M."/>
            <person name="Chiribao M.L."/>
            <person name="Parodi-Talice A."/>
            <person name="Pita S."/>
            <person name="Rijo G."/>
            <person name="Alvarez-Valin F."/>
            <person name="Robello C."/>
        </authorList>
    </citation>
    <scope>NUCLEOTIDE SEQUENCE [LARGE SCALE GENOMIC DNA]</scope>
    <source>
        <strain evidence="9 10">Dm28c</strain>
    </source>
</reference>
<evidence type="ECO:0000256" key="8">
    <source>
        <dbReference type="SAM" id="Phobius"/>
    </source>
</evidence>
<organism evidence="9 10">
    <name type="scientific">Trypanosoma cruzi</name>
    <dbReference type="NCBI Taxonomy" id="5693"/>
    <lineage>
        <taxon>Eukaryota</taxon>
        <taxon>Discoba</taxon>
        <taxon>Euglenozoa</taxon>
        <taxon>Kinetoplastea</taxon>
        <taxon>Metakinetoplastina</taxon>
        <taxon>Trypanosomatida</taxon>
        <taxon>Trypanosomatidae</taxon>
        <taxon>Trypanosoma</taxon>
        <taxon>Schizotrypanum</taxon>
    </lineage>
</organism>
<evidence type="ECO:0000256" key="5">
    <source>
        <dbReference type="ARBA" id="ARBA00022989"/>
    </source>
</evidence>
<dbReference type="Proteomes" id="UP000246121">
    <property type="component" value="Unassembled WGS sequence"/>
</dbReference>
<dbReference type="VEuPathDB" id="TriTrypDB:C3747_221g24"/>
<dbReference type="VEuPathDB" id="TriTrypDB:BCY84_22396"/>